<comment type="caution">
    <text evidence="1">The sequence shown here is derived from an EMBL/GenBank/DDBJ whole genome shotgun (WGS) entry which is preliminary data.</text>
</comment>
<name>A0ABT0M5A2_9RHOB</name>
<gene>
    <name evidence="1" type="ORF">M3N55_14975</name>
</gene>
<dbReference type="InterPro" id="IPR036390">
    <property type="entry name" value="WH_DNA-bd_sf"/>
</dbReference>
<dbReference type="PANTHER" id="PTHR30432:SF1">
    <property type="entry name" value="DNA-BINDING TRANSCRIPTIONAL DUAL REGULATOR MODE"/>
    <property type="match status" value="1"/>
</dbReference>
<dbReference type="SUPFAM" id="SSF46785">
    <property type="entry name" value="Winged helix' DNA-binding domain"/>
    <property type="match status" value="1"/>
</dbReference>
<proteinExistence type="predicted"/>
<protein>
    <submittedName>
        <fullName evidence="1">Winged helix-turn-helix domain-containing protein</fullName>
    </submittedName>
</protein>
<dbReference type="InterPro" id="IPR051815">
    <property type="entry name" value="Molybdate_resp_trans_reg"/>
</dbReference>
<dbReference type="RefSeq" id="WP_249060605.1">
    <property type="nucleotide sequence ID" value="NZ_JALZWP010000021.1"/>
</dbReference>
<sequence>MTQTCNADMPAPSLRLRIVFGDLVMLGPGKADLLERIHDTGSIAAAGRSMSMSYKRAWMLVETMNTAFQEPLVASSRGGAKGGGAYLTETGVEVLAQYRALEALVAEAGAAQVSALQALLRDPSDRK</sequence>
<keyword evidence="2" id="KW-1185">Reference proteome</keyword>
<dbReference type="EMBL" id="JALZWP010000021">
    <property type="protein sequence ID" value="MCL1630037.1"/>
    <property type="molecule type" value="Genomic_DNA"/>
</dbReference>
<evidence type="ECO:0000313" key="1">
    <source>
        <dbReference type="EMBL" id="MCL1630037.1"/>
    </source>
</evidence>
<organism evidence="1 2">
    <name type="scientific">Roseinatronobacter domitianus</name>
    <dbReference type="NCBI Taxonomy" id="2940293"/>
    <lineage>
        <taxon>Bacteria</taxon>
        <taxon>Pseudomonadati</taxon>
        <taxon>Pseudomonadota</taxon>
        <taxon>Alphaproteobacteria</taxon>
        <taxon>Rhodobacterales</taxon>
        <taxon>Paracoccaceae</taxon>
        <taxon>Roseinatronobacter</taxon>
    </lineage>
</organism>
<dbReference type="PANTHER" id="PTHR30432">
    <property type="entry name" value="TRANSCRIPTIONAL REGULATOR MODE"/>
    <property type="match status" value="1"/>
</dbReference>
<dbReference type="Proteomes" id="UP001202550">
    <property type="component" value="Unassembled WGS sequence"/>
</dbReference>
<accession>A0ABT0M5A2</accession>
<evidence type="ECO:0000313" key="2">
    <source>
        <dbReference type="Proteomes" id="UP001202550"/>
    </source>
</evidence>
<dbReference type="InterPro" id="IPR036388">
    <property type="entry name" value="WH-like_DNA-bd_sf"/>
</dbReference>
<reference evidence="1 2" key="1">
    <citation type="submission" date="2022-05" db="EMBL/GenBank/DDBJ databases">
        <title>Seasonal and diel survey of microbial diversity of the Tyrrhenian coast.</title>
        <authorList>
            <person name="Gattoni G."/>
            <person name="Corral P."/>
        </authorList>
    </citation>
    <scope>NUCLEOTIDE SEQUENCE [LARGE SCALE GENOMIC DNA]</scope>
    <source>
        <strain evidence="1 2">V10</strain>
    </source>
</reference>
<dbReference type="Gene3D" id="1.10.10.10">
    <property type="entry name" value="Winged helix-like DNA-binding domain superfamily/Winged helix DNA-binding domain"/>
    <property type="match status" value="1"/>
</dbReference>